<dbReference type="EMBL" id="CAADFJ010000030">
    <property type="protein sequence ID" value="VFJ99240.1"/>
    <property type="molecule type" value="Genomic_DNA"/>
</dbReference>
<name>A0A450UFZ6_9GAMM</name>
<reference evidence="2" key="1">
    <citation type="submission" date="2019-02" db="EMBL/GenBank/DDBJ databases">
        <authorList>
            <person name="Gruber-Vodicka R. H."/>
            <person name="Seah K. B. B."/>
        </authorList>
    </citation>
    <scope>NUCLEOTIDE SEQUENCE</scope>
    <source>
        <strain evidence="4">BECK_SA2B12</strain>
        <strain evidence="2">BECK_SA2B15</strain>
        <strain evidence="3">BECK_SA2B20</strain>
    </source>
</reference>
<dbReference type="InterPro" id="IPR054452">
    <property type="entry name" value="mSLOG_dom"/>
</dbReference>
<dbReference type="Pfam" id="PF22565">
    <property type="entry name" value="mSLOG"/>
    <property type="match status" value="1"/>
</dbReference>
<dbReference type="EMBL" id="CAADFG010000031">
    <property type="protein sequence ID" value="VFJ91414.1"/>
    <property type="molecule type" value="Genomic_DNA"/>
</dbReference>
<protein>
    <recommendedName>
        <fullName evidence="1">Minimal SLOG domain-containing protein</fullName>
    </recommendedName>
</protein>
<gene>
    <name evidence="2" type="ORF">BECKH772A_GA0070896_100315</name>
    <name evidence="3" type="ORF">BECKH772B_GA0070898_100305</name>
    <name evidence="4" type="ORF">BECKH772C_GA0070978_100305</name>
</gene>
<accession>A0A450UFZ6</accession>
<dbReference type="EMBL" id="CAADFI010000030">
    <property type="protein sequence ID" value="VFJ92469.1"/>
    <property type="molecule type" value="Genomic_DNA"/>
</dbReference>
<evidence type="ECO:0000313" key="2">
    <source>
        <dbReference type="EMBL" id="VFJ91414.1"/>
    </source>
</evidence>
<evidence type="ECO:0000313" key="3">
    <source>
        <dbReference type="EMBL" id="VFJ92469.1"/>
    </source>
</evidence>
<dbReference type="AlphaFoldDB" id="A0A450UFZ6"/>
<organism evidence="2">
    <name type="scientific">Candidatus Kentrum eta</name>
    <dbReference type="NCBI Taxonomy" id="2126337"/>
    <lineage>
        <taxon>Bacteria</taxon>
        <taxon>Pseudomonadati</taxon>
        <taxon>Pseudomonadota</taxon>
        <taxon>Gammaproteobacteria</taxon>
        <taxon>Candidatus Kentrum</taxon>
    </lineage>
</organism>
<evidence type="ECO:0000313" key="4">
    <source>
        <dbReference type="EMBL" id="VFJ99240.1"/>
    </source>
</evidence>
<sequence>MNTQATPTVLIAYPQSFACYEKFERKVSNILSNLSHFHIAYQTDDNHLISRHLSHDARVHNAITSPMDF</sequence>
<evidence type="ECO:0000259" key="1">
    <source>
        <dbReference type="Pfam" id="PF22565"/>
    </source>
</evidence>
<proteinExistence type="predicted"/>
<feature type="domain" description="Minimal SLOG" evidence="1">
    <location>
        <begin position="7"/>
        <end position="60"/>
    </location>
</feature>